<dbReference type="Gene3D" id="1.25.40.390">
    <property type="match status" value="1"/>
</dbReference>
<dbReference type="InterPro" id="IPR012944">
    <property type="entry name" value="SusD_RagB_dom"/>
</dbReference>
<dbReference type="Proteomes" id="UP000321436">
    <property type="component" value="Unassembled WGS sequence"/>
</dbReference>
<evidence type="ECO:0000256" key="2">
    <source>
        <dbReference type="ARBA" id="ARBA00006275"/>
    </source>
</evidence>
<sequence>MKLTNLIHHKNVRRSLALCLALLAYTGCQRELDLVSEDNITDAIFWKTPNDFKLGANNLYNGLDRFGFEDTESDIAFNAPNSVSNGTYQPTETSGQWTDSYNNIRSANNVIEKGAGNTDALIKRYVAEARFFRAWYYYKLMRVFGGVPLITKVLNTGDPELFTPRSTRTETVDFILQDLADASVDLPQQGELEAGDIGRITRGAALALTARIALFEGTWQKFHGEANANKYLDAAITAANTVMNSGQYGLYTGSGAQSYRYLFLEPGDDSRESILDRRYARNILGHDMPYAYDQSGYNPTRKLADMYLDNTGLPITHAGSVFQGYATFSSEFVDRDPRMTMTMIIPGTLTNRVFNPVTKVANWPDKPQRNFNTGYILYKYMSEDPVANNSGRMGDASLFDFDRHLIRYAEILLIFAEATYERTGAIADADLNRSINIIRDRVNMPHLTNTFVNTNGLNMREEIRRERTIELALEGFRYDDLRRWKTAETVLPQDVKGIKIKGTDWETRAPYNDPVYQNRVDANGFLIAESNRMFDPAKHYWQPLPTKEVAFYLASGYSLPQNPEW</sequence>
<comment type="subcellular location">
    <subcellularLocation>
        <location evidence="1">Cell outer membrane</location>
    </subcellularLocation>
</comment>
<dbReference type="GO" id="GO:0009279">
    <property type="term" value="C:cell outer membrane"/>
    <property type="evidence" value="ECO:0007669"/>
    <property type="project" value="UniProtKB-SubCell"/>
</dbReference>
<proteinExistence type="inferred from homology"/>
<keyword evidence="9" id="KW-1185">Reference proteome</keyword>
<evidence type="ECO:0008006" key="10">
    <source>
        <dbReference type="Google" id="ProtNLM"/>
    </source>
</evidence>
<dbReference type="Pfam" id="PF14322">
    <property type="entry name" value="SusD-like_3"/>
    <property type="match status" value="1"/>
</dbReference>
<evidence type="ECO:0000256" key="5">
    <source>
        <dbReference type="ARBA" id="ARBA00023237"/>
    </source>
</evidence>
<dbReference type="AlphaFoldDB" id="A0A512RG40"/>
<accession>A0A512RG40</accession>
<reference evidence="8 9" key="1">
    <citation type="submission" date="2019-07" db="EMBL/GenBank/DDBJ databases">
        <title>Whole genome shotgun sequence of Chitinophaga cymbidii NBRC 109752.</title>
        <authorList>
            <person name="Hosoyama A."/>
            <person name="Uohara A."/>
            <person name="Ohji S."/>
            <person name="Ichikawa N."/>
        </authorList>
    </citation>
    <scope>NUCLEOTIDE SEQUENCE [LARGE SCALE GENOMIC DNA]</scope>
    <source>
        <strain evidence="8 9">NBRC 109752</strain>
    </source>
</reference>
<feature type="domain" description="SusD-like N-terminal" evidence="7">
    <location>
        <begin position="92"/>
        <end position="214"/>
    </location>
</feature>
<dbReference type="Pfam" id="PF07980">
    <property type="entry name" value="SusD_RagB"/>
    <property type="match status" value="1"/>
</dbReference>
<dbReference type="InterPro" id="IPR033985">
    <property type="entry name" value="SusD-like_N"/>
</dbReference>
<name>A0A512RG40_9BACT</name>
<comment type="similarity">
    <text evidence="2">Belongs to the SusD family.</text>
</comment>
<keyword evidence="4" id="KW-0472">Membrane</keyword>
<dbReference type="EMBL" id="BKAU01000001">
    <property type="protein sequence ID" value="GEP94660.1"/>
    <property type="molecule type" value="Genomic_DNA"/>
</dbReference>
<evidence type="ECO:0000256" key="3">
    <source>
        <dbReference type="ARBA" id="ARBA00022729"/>
    </source>
</evidence>
<evidence type="ECO:0000256" key="4">
    <source>
        <dbReference type="ARBA" id="ARBA00023136"/>
    </source>
</evidence>
<keyword evidence="5" id="KW-0998">Cell outer membrane</keyword>
<dbReference type="SUPFAM" id="SSF48452">
    <property type="entry name" value="TPR-like"/>
    <property type="match status" value="1"/>
</dbReference>
<comment type="caution">
    <text evidence="8">The sequence shown here is derived from an EMBL/GenBank/DDBJ whole genome shotgun (WGS) entry which is preliminary data.</text>
</comment>
<evidence type="ECO:0000259" key="6">
    <source>
        <dbReference type="Pfam" id="PF07980"/>
    </source>
</evidence>
<dbReference type="OrthoDB" id="5694214at2"/>
<protein>
    <recommendedName>
        <fullName evidence="10">Starch-binding protein</fullName>
    </recommendedName>
</protein>
<organism evidence="8 9">
    <name type="scientific">Chitinophaga cymbidii</name>
    <dbReference type="NCBI Taxonomy" id="1096750"/>
    <lineage>
        <taxon>Bacteria</taxon>
        <taxon>Pseudomonadati</taxon>
        <taxon>Bacteroidota</taxon>
        <taxon>Chitinophagia</taxon>
        <taxon>Chitinophagales</taxon>
        <taxon>Chitinophagaceae</taxon>
        <taxon>Chitinophaga</taxon>
    </lineage>
</organism>
<keyword evidence="3" id="KW-0732">Signal</keyword>
<dbReference type="CDD" id="cd08977">
    <property type="entry name" value="SusD"/>
    <property type="match status" value="1"/>
</dbReference>
<feature type="domain" description="RagB/SusD" evidence="6">
    <location>
        <begin position="276"/>
        <end position="565"/>
    </location>
</feature>
<evidence type="ECO:0000313" key="9">
    <source>
        <dbReference type="Proteomes" id="UP000321436"/>
    </source>
</evidence>
<evidence type="ECO:0000259" key="7">
    <source>
        <dbReference type="Pfam" id="PF14322"/>
    </source>
</evidence>
<gene>
    <name evidence="8" type="ORF">CCY01nite_09200</name>
</gene>
<evidence type="ECO:0000313" key="8">
    <source>
        <dbReference type="EMBL" id="GEP94660.1"/>
    </source>
</evidence>
<dbReference type="RefSeq" id="WP_146858253.1">
    <property type="nucleotide sequence ID" value="NZ_BKAU01000001.1"/>
</dbReference>
<dbReference type="InterPro" id="IPR011990">
    <property type="entry name" value="TPR-like_helical_dom_sf"/>
</dbReference>
<evidence type="ECO:0000256" key="1">
    <source>
        <dbReference type="ARBA" id="ARBA00004442"/>
    </source>
</evidence>